<dbReference type="InterPro" id="IPR006104">
    <property type="entry name" value="Glyco_hydro_2_N"/>
</dbReference>
<feature type="domain" description="Glycosyl hydrolases family 2 sugar binding" evidence="3">
    <location>
        <begin position="517"/>
        <end position="636"/>
    </location>
</feature>
<dbReference type="SUPFAM" id="SSF49785">
    <property type="entry name" value="Galactose-binding domain-like"/>
    <property type="match status" value="1"/>
</dbReference>
<organism evidence="4 5">
    <name type="scientific">Rasamsonia emersonii (strain ATCC 16479 / CBS 393.64 / IMI 116815)</name>
    <dbReference type="NCBI Taxonomy" id="1408163"/>
    <lineage>
        <taxon>Eukaryota</taxon>
        <taxon>Fungi</taxon>
        <taxon>Dikarya</taxon>
        <taxon>Ascomycota</taxon>
        <taxon>Pezizomycotina</taxon>
        <taxon>Eurotiomycetes</taxon>
        <taxon>Eurotiomycetidae</taxon>
        <taxon>Eurotiales</taxon>
        <taxon>Trichocomaceae</taxon>
        <taxon>Rasamsonia</taxon>
    </lineage>
</organism>
<dbReference type="InterPro" id="IPR053161">
    <property type="entry name" value="Ulvan_degrading_GH"/>
</dbReference>
<comment type="caution">
    <text evidence="4">The sequence shown here is derived from an EMBL/GenBank/DDBJ whole genome shotgun (WGS) entry which is preliminary data.</text>
</comment>
<dbReference type="PANTHER" id="PTHR36848">
    <property type="entry name" value="DNA-BINDING PROTEIN (PUTATIVE SECRETED PROTEIN)-RELATED"/>
    <property type="match status" value="1"/>
</dbReference>
<dbReference type="AlphaFoldDB" id="A0A0F4YVB8"/>
<protein>
    <recommendedName>
        <fullName evidence="3">Glycosyl hydrolases family 2 sugar binding domain-containing protein</fullName>
    </recommendedName>
</protein>
<evidence type="ECO:0000256" key="1">
    <source>
        <dbReference type="ARBA" id="ARBA00007401"/>
    </source>
</evidence>
<dbReference type="Proteomes" id="UP000053958">
    <property type="component" value="Unassembled WGS sequence"/>
</dbReference>
<proteinExistence type="inferred from homology"/>
<dbReference type="STRING" id="1408163.A0A0F4YVB8"/>
<dbReference type="GO" id="GO:0004553">
    <property type="term" value="F:hydrolase activity, hydrolyzing O-glycosyl compounds"/>
    <property type="evidence" value="ECO:0007669"/>
    <property type="project" value="InterPro"/>
</dbReference>
<comment type="similarity">
    <text evidence="1">Belongs to the glycosyl hydrolase 2 family.</text>
</comment>
<evidence type="ECO:0000313" key="4">
    <source>
        <dbReference type="EMBL" id="KKA22164.1"/>
    </source>
</evidence>
<dbReference type="OrthoDB" id="4216307at2759"/>
<evidence type="ECO:0000313" key="5">
    <source>
        <dbReference type="Proteomes" id="UP000053958"/>
    </source>
</evidence>
<name>A0A0F4YVB8_RASE3</name>
<evidence type="ECO:0000259" key="3">
    <source>
        <dbReference type="Pfam" id="PF02837"/>
    </source>
</evidence>
<dbReference type="GO" id="GO:0005975">
    <property type="term" value="P:carbohydrate metabolic process"/>
    <property type="evidence" value="ECO:0007669"/>
    <property type="project" value="InterPro"/>
</dbReference>
<dbReference type="RefSeq" id="XP_013328776.1">
    <property type="nucleotide sequence ID" value="XM_013473322.1"/>
</dbReference>
<dbReference type="PANTHER" id="PTHR36848:SF2">
    <property type="entry name" value="SECRETED PROTEIN"/>
    <property type="match status" value="1"/>
</dbReference>
<keyword evidence="5" id="KW-1185">Reference proteome</keyword>
<evidence type="ECO:0000256" key="2">
    <source>
        <dbReference type="SAM" id="MobiDB-lite"/>
    </source>
</evidence>
<dbReference type="InterPro" id="IPR008979">
    <property type="entry name" value="Galactose-bd-like_sf"/>
</dbReference>
<dbReference type="Pfam" id="PF02837">
    <property type="entry name" value="Glyco_hydro_2_N"/>
    <property type="match status" value="1"/>
</dbReference>
<accession>A0A0F4YVB8</accession>
<sequence>MDPIPSTTTAPEEQTPSLASGRSISSLARIKELLTEVGNYAWEDSIEIISNISWTPSLPDNFQEMYGYSLKPYLPVIMFGNNNPGIQSSSPGSIQVLLDTPDRGTGYIDDYRGALVQGYRQYLQALTNWTNTQFSGPAVLAGKRVVSNEMGAVEFKAYQYPIPELLWSVNRAVAGGVNQMVFHGQSYTGDYYATTWPGYTAFSYLFSELYSNKQPAWEHCFADAVNYIARIQYTQQTGRLRTDVAVYNKQSATNTSFAPVYADAYVQNGVLAPQGPGHRAFVIPSTSNLTLAATEKLQQYADAGLPIILSGRDPGYYASGDGSGKDAVEKGIASLKKLPNVYSVPAGEVANQLSALGIRPQIQIQTNGTWYTTWREDVRTGVDYAFIFSDINASVGKIDIASTKIPYLLNPWTGEGSLLLEYQQDENSTVIPLTLAGNQTVVIAFREQANNTLLHATQLPSTVLGYSYSENEGFVLHVSAGPFDKPSQVSDGRTISNLSSAPAPSFVLSTWTLTAEHWEAPSNLSDAATIAVKHNTTHQLTSPLVSWTDIPGLANASGVGYYTTTMTWPPTSAGAADGAYLIFTSKILHAVKVYINDQLLPPVDYAAAPVKADIGKYLKTGDNRILVVVPTTMWNYLRSILDELQNAGLPPLLTVVGDVPGQTENGLLGRVEVVPYVNLKVT</sequence>
<dbReference type="Gene3D" id="2.60.120.260">
    <property type="entry name" value="Galactose-binding domain-like"/>
    <property type="match status" value="1"/>
</dbReference>
<reference evidence="4 5" key="1">
    <citation type="submission" date="2015-04" db="EMBL/GenBank/DDBJ databases">
        <authorList>
            <person name="Heijne W.H."/>
            <person name="Fedorova N.D."/>
            <person name="Nierman W.C."/>
            <person name="Vollebregt A.W."/>
            <person name="Zhao Z."/>
            <person name="Wu L."/>
            <person name="Kumar M."/>
            <person name="Stam H."/>
            <person name="van den Berg M.A."/>
            <person name="Pel H.J."/>
        </authorList>
    </citation>
    <scope>NUCLEOTIDE SEQUENCE [LARGE SCALE GENOMIC DNA]</scope>
    <source>
        <strain evidence="4 5">CBS 393.64</strain>
    </source>
</reference>
<dbReference type="EMBL" id="LASV01000155">
    <property type="protein sequence ID" value="KKA22164.1"/>
    <property type="molecule type" value="Genomic_DNA"/>
</dbReference>
<feature type="region of interest" description="Disordered" evidence="2">
    <location>
        <begin position="1"/>
        <end position="20"/>
    </location>
</feature>
<gene>
    <name evidence="4" type="ORF">T310_3801</name>
</gene>
<dbReference type="GeneID" id="25316150"/>